<sequence length="732" mass="81252">MKRYLFLCAMLSAWLLGGCASTALMKQPPVAQVIDAHASAGPLPFADGRVLMSNDDAFAAKLNLVEQAKESVDLAYYIFDDDDSTAALTQALIDAARRGVQVRLLVDYFSEYKDLDRFSWLEQQGGGRIAVRFYNRPTLEIVKDAAFLTLSCADVGVKTPACDSEKQQAVDSHFAADAHQAFTNLQFAGSGVFLSGLYGKNPKLMAYAISRGQDIDAEALASGATAADSQRTEQLKTLGKLFFKARYVGGAEGLAAKLKLAFIRQTFGAQVNPVFDAVNSYLPLSRQNNARAQKDWDYLTEFLHHKFLLVDRRALILGGRNMADAYHMHPNPLADKYIFMDTDVQLPLTARSEALAASFDRLWNLHDMVAPLAEVRRHAPNDLLMNFKVLTAAQAACDKGQDAACVDRYVDRHFVPLEARMQAVAKAQQQHLREYMTKYRPRSDWAPLTIDAGANIFYFENLPFTDGKRNYGARHNHEAEHNKNIQALWRAALQQVCAQPDAAPREVLLHNAYLFLPANLLQDIAAMLDGTRPCPGVTLTVLTNSLATTDLNVVNLLAVWELKALADHVRASGPAGNAATLRYLEYRPIDGASLSLHSKVMVFDRDLFIGSSNADLRSFMMDSNNGVFIRNAPRLVAAYRQRIHQLIDTPGRIADDTARLGRDKDQLSTEMNQLIDQLLARYAGPDRLSAQQVQDLKAQVQATTQKVYDLSRRIMQGDTQAANEFNELFKGI</sequence>
<dbReference type="Gene3D" id="3.30.870.10">
    <property type="entry name" value="Endonuclease Chain A"/>
    <property type="match status" value="3"/>
</dbReference>
<reference evidence="3 4" key="1">
    <citation type="submission" date="2020-02" db="EMBL/GenBank/DDBJ databases">
        <title>Nitrogenibacter mangrovi gen. nov., sp. nov. isolated from mangrove sediment, a denitrifying betaproteobacterium.</title>
        <authorList>
            <person name="Liao H."/>
            <person name="Tian Y."/>
        </authorList>
    </citation>
    <scope>NUCLEOTIDE SEQUENCE [LARGE SCALE GENOMIC DNA]</scope>
    <source>
        <strain evidence="3 4">M9-3-2</strain>
    </source>
</reference>
<dbReference type="SMART" id="SM00155">
    <property type="entry name" value="PLDc"/>
    <property type="match status" value="2"/>
</dbReference>
<dbReference type="EMBL" id="CP048836">
    <property type="protein sequence ID" value="QID19429.1"/>
    <property type="molecule type" value="Genomic_DNA"/>
</dbReference>
<protein>
    <recommendedName>
        <fullName evidence="2">PLD phosphodiesterase domain-containing protein</fullName>
    </recommendedName>
</protein>
<dbReference type="InterPro" id="IPR025202">
    <property type="entry name" value="PLD-like_dom"/>
</dbReference>
<dbReference type="PANTHER" id="PTHR21248:SF12">
    <property type="entry name" value="CARDIOLIPIN SYNTHASE C"/>
    <property type="match status" value="1"/>
</dbReference>
<dbReference type="RefSeq" id="WP_173768025.1">
    <property type="nucleotide sequence ID" value="NZ_CP048836.1"/>
</dbReference>
<dbReference type="AlphaFoldDB" id="A0A6C1B8Z4"/>
<keyword evidence="4" id="KW-1185">Reference proteome</keyword>
<evidence type="ECO:0000313" key="4">
    <source>
        <dbReference type="Proteomes" id="UP000501991"/>
    </source>
</evidence>
<gene>
    <name evidence="3" type="ORF">G3580_18490</name>
</gene>
<dbReference type="Proteomes" id="UP000501991">
    <property type="component" value="Chromosome"/>
</dbReference>
<dbReference type="PROSITE" id="PS51257">
    <property type="entry name" value="PROKAR_LIPOPROTEIN"/>
    <property type="match status" value="1"/>
</dbReference>
<dbReference type="SUPFAM" id="SSF56024">
    <property type="entry name" value="Phospholipase D/nuclease"/>
    <property type="match status" value="2"/>
</dbReference>
<accession>A0A6C1B8Z4</accession>
<proteinExistence type="predicted"/>
<dbReference type="KEGG" id="azq:G3580_18490"/>
<evidence type="ECO:0000259" key="2">
    <source>
        <dbReference type="PROSITE" id="PS50035"/>
    </source>
</evidence>
<feature type="signal peptide" evidence="1">
    <location>
        <begin position="1"/>
        <end position="23"/>
    </location>
</feature>
<evidence type="ECO:0000256" key="1">
    <source>
        <dbReference type="SAM" id="SignalP"/>
    </source>
</evidence>
<organism evidence="3 4">
    <name type="scientific">Nitrogeniibacter mangrovi</name>
    <dbReference type="NCBI Taxonomy" id="2016596"/>
    <lineage>
        <taxon>Bacteria</taxon>
        <taxon>Pseudomonadati</taxon>
        <taxon>Pseudomonadota</taxon>
        <taxon>Betaproteobacteria</taxon>
        <taxon>Rhodocyclales</taxon>
        <taxon>Zoogloeaceae</taxon>
        <taxon>Nitrogeniibacter</taxon>
    </lineage>
</organism>
<evidence type="ECO:0000313" key="3">
    <source>
        <dbReference type="EMBL" id="QID19429.1"/>
    </source>
</evidence>
<keyword evidence="1" id="KW-0732">Signal</keyword>
<name>A0A6C1B8Z4_9RHOO</name>
<feature type="chain" id="PRO_5025530708" description="PLD phosphodiesterase domain-containing protein" evidence="1">
    <location>
        <begin position="24"/>
        <end position="732"/>
    </location>
</feature>
<dbReference type="GO" id="GO:0030572">
    <property type="term" value="F:phosphatidyltransferase activity"/>
    <property type="evidence" value="ECO:0007669"/>
    <property type="project" value="UniProtKB-ARBA"/>
</dbReference>
<feature type="domain" description="PLD phosphodiesterase" evidence="2">
    <location>
        <begin position="299"/>
        <end position="326"/>
    </location>
</feature>
<dbReference type="GO" id="GO:0032049">
    <property type="term" value="P:cardiolipin biosynthetic process"/>
    <property type="evidence" value="ECO:0007669"/>
    <property type="project" value="UniProtKB-ARBA"/>
</dbReference>
<feature type="domain" description="PLD phosphodiesterase" evidence="2">
    <location>
        <begin position="592"/>
        <end position="618"/>
    </location>
</feature>
<dbReference type="PANTHER" id="PTHR21248">
    <property type="entry name" value="CARDIOLIPIN SYNTHASE"/>
    <property type="match status" value="1"/>
</dbReference>
<dbReference type="PROSITE" id="PS50035">
    <property type="entry name" value="PLD"/>
    <property type="match status" value="2"/>
</dbReference>
<dbReference type="InterPro" id="IPR001736">
    <property type="entry name" value="PLipase_D/transphosphatidylase"/>
</dbReference>
<dbReference type="Pfam" id="PF13091">
    <property type="entry name" value="PLDc_2"/>
    <property type="match status" value="1"/>
</dbReference>